<keyword evidence="1" id="KW-0175">Coiled coil</keyword>
<organism evidence="4 5">
    <name type="scientific">Triparma columacea</name>
    <dbReference type="NCBI Taxonomy" id="722753"/>
    <lineage>
        <taxon>Eukaryota</taxon>
        <taxon>Sar</taxon>
        <taxon>Stramenopiles</taxon>
        <taxon>Ochrophyta</taxon>
        <taxon>Bolidophyceae</taxon>
        <taxon>Parmales</taxon>
        <taxon>Triparmaceae</taxon>
        <taxon>Triparma</taxon>
    </lineage>
</organism>
<feature type="signal peptide" evidence="3">
    <location>
        <begin position="1"/>
        <end position="20"/>
    </location>
</feature>
<evidence type="ECO:0000256" key="1">
    <source>
        <dbReference type="SAM" id="Coils"/>
    </source>
</evidence>
<dbReference type="Proteomes" id="UP001165065">
    <property type="component" value="Unassembled WGS sequence"/>
</dbReference>
<name>A0A9W7GLZ1_9STRA</name>
<feature type="chain" id="PRO_5040877410" evidence="3">
    <location>
        <begin position="21"/>
        <end position="513"/>
    </location>
</feature>
<dbReference type="OrthoDB" id="10581341at2759"/>
<sequence length="513" mass="55819">MGYKPLLLALLFISIRGTFQFHPHTFTPCNSHAITSSLRCTTKQDELESTSTQLSDVDRKVLEKLLESSPSLKSDAAVQELLKSQPPRRRPSSPSGPFQSGLLNNLELWKNEQTAKMDEAAARAALGLYNAIEQAVSAVFQIIDERLGDGSRALKGNSGRGLKMLAQGVKDEGPKGRGARVRSAGEYMKSVVKTTELRPLGLKVALDLPRFAGEVGTEVKREVVGRGAGDRSRNVVRGFRGVLEGVIEGRKREVRAIKGRTEAQMSLDEFGRSRRQGRWSGEEEGGEDARDALRSIFDGGSAREEDEVVAVGDGGTVAFEDTDTDANIDVVSLEVEVEVNSPSSSNTLKTLEEIEMELSDIEEEIRLLDEEEEKEKAKAEEVEFVENEVNNIYGGLPLNDLETPDDLNGVNIDVIMDNQELPPSLSSDDPDAPNAKDVSSASTLAREVDVAGEMALRALDVSFLLLEKGLTAAPEVQAKVETAGRRADEALKDGTGEKGWKLLTRVNKGTTKE</sequence>
<keyword evidence="5" id="KW-1185">Reference proteome</keyword>
<accession>A0A9W7GLZ1</accession>
<gene>
    <name evidence="4" type="ORF">TrCOL_g9559</name>
</gene>
<proteinExistence type="predicted"/>
<keyword evidence="3" id="KW-0732">Signal</keyword>
<dbReference type="AlphaFoldDB" id="A0A9W7GLZ1"/>
<dbReference type="EMBL" id="BRYA01000293">
    <property type="protein sequence ID" value="GMI46320.1"/>
    <property type="molecule type" value="Genomic_DNA"/>
</dbReference>
<feature type="region of interest" description="Disordered" evidence="2">
    <location>
        <begin position="269"/>
        <end position="289"/>
    </location>
</feature>
<evidence type="ECO:0000313" key="5">
    <source>
        <dbReference type="Proteomes" id="UP001165065"/>
    </source>
</evidence>
<evidence type="ECO:0000256" key="2">
    <source>
        <dbReference type="SAM" id="MobiDB-lite"/>
    </source>
</evidence>
<protein>
    <submittedName>
        <fullName evidence="4">Uncharacterized protein</fullName>
    </submittedName>
</protein>
<feature type="region of interest" description="Disordered" evidence="2">
    <location>
        <begin position="420"/>
        <end position="440"/>
    </location>
</feature>
<evidence type="ECO:0000313" key="4">
    <source>
        <dbReference type="EMBL" id="GMI46320.1"/>
    </source>
</evidence>
<feature type="region of interest" description="Disordered" evidence="2">
    <location>
        <begin position="80"/>
        <end position="99"/>
    </location>
</feature>
<comment type="caution">
    <text evidence="4">The sequence shown here is derived from an EMBL/GenBank/DDBJ whole genome shotgun (WGS) entry which is preliminary data.</text>
</comment>
<feature type="coiled-coil region" evidence="1">
    <location>
        <begin position="344"/>
        <end position="388"/>
    </location>
</feature>
<reference evidence="5" key="1">
    <citation type="journal article" date="2023" name="Commun. Biol.">
        <title>Genome analysis of Parmales, the sister group of diatoms, reveals the evolutionary specialization of diatoms from phago-mixotrophs to photoautotrophs.</title>
        <authorList>
            <person name="Ban H."/>
            <person name="Sato S."/>
            <person name="Yoshikawa S."/>
            <person name="Yamada K."/>
            <person name="Nakamura Y."/>
            <person name="Ichinomiya M."/>
            <person name="Sato N."/>
            <person name="Blanc-Mathieu R."/>
            <person name="Endo H."/>
            <person name="Kuwata A."/>
            <person name="Ogata H."/>
        </authorList>
    </citation>
    <scope>NUCLEOTIDE SEQUENCE [LARGE SCALE GENOMIC DNA]</scope>
</reference>
<evidence type="ECO:0000256" key="3">
    <source>
        <dbReference type="SAM" id="SignalP"/>
    </source>
</evidence>